<dbReference type="Proteomes" id="UP000789508">
    <property type="component" value="Unassembled WGS sequence"/>
</dbReference>
<reference evidence="1" key="1">
    <citation type="submission" date="2021-06" db="EMBL/GenBank/DDBJ databases">
        <authorList>
            <person name="Kallberg Y."/>
            <person name="Tangrot J."/>
            <person name="Rosling A."/>
        </authorList>
    </citation>
    <scope>NUCLEOTIDE SEQUENCE</scope>
    <source>
        <strain evidence="1">FL130A</strain>
    </source>
</reference>
<feature type="non-terminal residue" evidence="1">
    <location>
        <position position="125"/>
    </location>
</feature>
<organism evidence="1 2">
    <name type="scientific">Ambispora leptoticha</name>
    <dbReference type="NCBI Taxonomy" id="144679"/>
    <lineage>
        <taxon>Eukaryota</taxon>
        <taxon>Fungi</taxon>
        <taxon>Fungi incertae sedis</taxon>
        <taxon>Mucoromycota</taxon>
        <taxon>Glomeromycotina</taxon>
        <taxon>Glomeromycetes</taxon>
        <taxon>Archaeosporales</taxon>
        <taxon>Ambisporaceae</taxon>
        <taxon>Ambispora</taxon>
    </lineage>
</organism>
<accession>A0A9N9J242</accession>
<evidence type="ECO:0000313" key="2">
    <source>
        <dbReference type="Proteomes" id="UP000789508"/>
    </source>
</evidence>
<keyword evidence="2" id="KW-1185">Reference proteome</keyword>
<dbReference type="EMBL" id="CAJVPS010046956">
    <property type="protein sequence ID" value="CAG8762114.1"/>
    <property type="molecule type" value="Genomic_DNA"/>
</dbReference>
<protein>
    <submittedName>
        <fullName evidence="1">11072_t:CDS:1</fullName>
    </submittedName>
</protein>
<proteinExistence type="predicted"/>
<name>A0A9N9J242_9GLOM</name>
<comment type="caution">
    <text evidence="1">The sequence shown here is derived from an EMBL/GenBank/DDBJ whole genome shotgun (WGS) entry which is preliminary data.</text>
</comment>
<evidence type="ECO:0000313" key="1">
    <source>
        <dbReference type="EMBL" id="CAG8762114.1"/>
    </source>
</evidence>
<feature type="non-terminal residue" evidence="1">
    <location>
        <position position="1"/>
    </location>
</feature>
<dbReference type="AlphaFoldDB" id="A0A9N9J242"/>
<gene>
    <name evidence="1" type="ORF">ALEPTO_LOCUS13715</name>
</gene>
<sequence>FVAADSTGLVKLNCLIHDRDPVRLSDIITVEVSKTDNFNILKNKLKEKSFLLRKVLQEGIVIYGKDPHYQPQRNEDLIKIYNSNGLDSSWKSMDDLLDLIVNHLPKSLRDEHIYFVVSVDHSRVE</sequence>